<feature type="binding site" evidence="4">
    <location>
        <position position="396"/>
    </location>
    <ligand>
        <name>S-adenosyl-L-methionine</name>
        <dbReference type="ChEBI" id="CHEBI:59789"/>
    </ligand>
</feature>
<comment type="similarity">
    <text evidence="4">Belongs to the class I-like SAM-binding methyltransferase superfamily. RNA M5U methyltransferase family.</text>
</comment>
<accession>A0ABN9SPD2</accession>
<dbReference type="Gene3D" id="3.40.50.150">
    <property type="entry name" value="Vaccinia Virus protein VP39"/>
    <property type="match status" value="1"/>
</dbReference>
<feature type="active site" description="Nucleophile" evidence="4">
    <location>
        <position position="498"/>
    </location>
</feature>
<gene>
    <name evidence="5" type="ORF">PCOR1329_LOCUS31321</name>
</gene>
<dbReference type="PROSITE" id="PS51687">
    <property type="entry name" value="SAM_MT_RNA_M5U"/>
    <property type="match status" value="1"/>
</dbReference>
<evidence type="ECO:0000256" key="1">
    <source>
        <dbReference type="ARBA" id="ARBA00022603"/>
    </source>
</evidence>
<keyword evidence="6" id="KW-1185">Reference proteome</keyword>
<sequence length="557" mass="60652">MTDGANYKGDPASFGELTWEQILEKAEGAVFSVAQRGTSKRLTSLRTKAIDSVNEYKKEAQKLFVDLGADEFFTAAVQRIEEGARCIDTTLSECKIMHNIHRDNKTGLAQRQARVDEELTKASGTLAEGAVKLELHEVIKAKALEFMRAQQDPSQLHIAAPLRAPVVCQAGQFFRGFVGGPGKFALHLGAVEGWRTDAKLAVRAGPSGPRIGLFAPGTHEVCHGAAGSPAHHGAINRAVPVVERACRAAGARGYDEQAGSGDLRYLKLAVQRSTGRVQLTLVWHAASEAEAGELLRRLLERLRRARCWHSILWVNFHPASRHVSRIVNYDPGSWRRLAGRRRPLGERLASLALPYRAPLLRFPPHVFRQANLCAFEAIVAAVRGFVPAGSRVVELYGGVGTIGLHVVDLVTALECSDENPHNARCFRRAARGLPRELRPRVTYTTGAAATRVDSFRGADVLIVDPPRIQKGLEDEVVQALSGDAGSASGPWRVLYVSCGFPALRRDVERVVACGWTVSHAEGHVLFPGADHVETFCVLDHARRRRGRAPPDGGARGA</sequence>
<protein>
    <submittedName>
        <fullName evidence="5">Uncharacterized protein</fullName>
    </submittedName>
</protein>
<comment type="caution">
    <text evidence="5">The sequence shown here is derived from an EMBL/GenBank/DDBJ whole genome shotgun (WGS) entry which is preliminary data.</text>
</comment>
<feature type="binding site" evidence="4">
    <location>
        <position position="369"/>
    </location>
    <ligand>
        <name>S-adenosyl-L-methionine</name>
        <dbReference type="ChEBI" id="CHEBI:59789"/>
    </ligand>
</feature>
<evidence type="ECO:0000313" key="5">
    <source>
        <dbReference type="EMBL" id="CAK0833720.1"/>
    </source>
</evidence>
<keyword evidence="3 4" id="KW-0949">S-adenosyl-L-methionine</keyword>
<feature type="binding site" evidence="4">
    <location>
        <position position="417"/>
    </location>
    <ligand>
        <name>S-adenosyl-L-methionine</name>
        <dbReference type="ChEBI" id="CHEBI:59789"/>
    </ligand>
</feature>
<name>A0ABN9SPD2_9DINO</name>
<dbReference type="InterPro" id="IPR010280">
    <property type="entry name" value="U5_MeTrfase_fam"/>
</dbReference>
<dbReference type="PANTHER" id="PTHR47548">
    <property type="entry name" value="BNAA06G32370D PROTEIN"/>
    <property type="match status" value="1"/>
</dbReference>
<dbReference type="InterPro" id="IPR053304">
    <property type="entry name" value="RNA_M5U_MTase"/>
</dbReference>
<organism evidence="5 6">
    <name type="scientific">Prorocentrum cordatum</name>
    <dbReference type="NCBI Taxonomy" id="2364126"/>
    <lineage>
        <taxon>Eukaryota</taxon>
        <taxon>Sar</taxon>
        <taxon>Alveolata</taxon>
        <taxon>Dinophyceae</taxon>
        <taxon>Prorocentrales</taxon>
        <taxon>Prorocentraceae</taxon>
        <taxon>Prorocentrum</taxon>
    </lineage>
</organism>
<dbReference type="PANTHER" id="PTHR47548:SF1">
    <property type="entry name" value="S-ADENOSYL-L-METHIONINE-DEPENDENT METHYLTRANSFERASES SUPERFAMILY PROTEIN"/>
    <property type="match status" value="1"/>
</dbReference>
<evidence type="ECO:0000313" key="6">
    <source>
        <dbReference type="Proteomes" id="UP001189429"/>
    </source>
</evidence>
<dbReference type="EMBL" id="CAUYUJ010012303">
    <property type="protein sequence ID" value="CAK0833720.1"/>
    <property type="molecule type" value="Genomic_DNA"/>
</dbReference>
<evidence type="ECO:0000256" key="3">
    <source>
        <dbReference type="ARBA" id="ARBA00022691"/>
    </source>
</evidence>
<feature type="binding site" evidence="4">
    <location>
        <position position="464"/>
    </location>
    <ligand>
        <name>S-adenosyl-L-methionine</name>
        <dbReference type="ChEBI" id="CHEBI:59789"/>
    </ligand>
</feature>
<dbReference type="Gene3D" id="2.40.50.1070">
    <property type="match status" value="1"/>
</dbReference>
<dbReference type="InterPro" id="IPR029063">
    <property type="entry name" value="SAM-dependent_MTases_sf"/>
</dbReference>
<proteinExistence type="inferred from homology"/>
<evidence type="ECO:0000256" key="4">
    <source>
        <dbReference type="PROSITE-ProRule" id="PRU01024"/>
    </source>
</evidence>
<evidence type="ECO:0000256" key="2">
    <source>
        <dbReference type="ARBA" id="ARBA00022679"/>
    </source>
</evidence>
<dbReference type="Proteomes" id="UP001189429">
    <property type="component" value="Unassembled WGS sequence"/>
</dbReference>
<keyword evidence="1 4" id="KW-0489">Methyltransferase</keyword>
<reference evidence="5" key="1">
    <citation type="submission" date="2023-10" db="EMBL/GenBank/DDBJ databases">
        <authorList>
            <person name="Chen Y."/>
            <person name="Shah S."/>
            <person name="Dougan E. K."/>
            <person name="Thang M."/>
            <person name="Chan C."/>
        </authorList>
    </citation>
    <scope>NUCLEOTIDE SEQUENCE [LARGE SCALE GENOMIC DNA]</scope>
</reference>
<dbReference type="SUPFAM" id="SSF53335">
    <property type="entry name" value="S-adenosyl-L-methionine-dependent methyltransferases"/>
    <property type="match status" value="1"/>
</dbReference>
<keyword evidence="2 4" id="KW-0808">Transferase</keyword>